<organism evidence="6 7">
    <name type="scientific">Rhodococcus opacus</name>
    <name type="common">Nocardia opaca</name>
    <dbReference type="NCBI Taxonomy" id="37919"/>
    <lineage>
        <taxon>Bacteria</taxon>
        <taxon>Bacillati</taxon>
        <taxon>Actinomycetota</taxon>
        <taxon>Actinomycetes</taxon>
        <taxon>Mycobacteriales</taxon>
        <taxon>Nocardiaceae</taxon>
        <taxon>Rhodococcus</taxon>
    </lineage>
</organism>
<feature type="domain" description="HTH tetR-type" evidence="5">
    <location>
        <begin position="34"/>
        <end position="94"/>
    </location>
</feature>
<evidence type="ECO:0000256" key="1">
    <source>
        <dbReference type="ARBA" id="ARBA00023015"/>
    </source>
</evidence>
<dbReference type="PANTHER" id="PTHR30055">
    <property type="entry name" value="HTH-TYPE TRANSCRIPTIONAL REGULATOR RUTR"/>
    <property type="match status" value="1"/>
</dbReference>
<keyword evidence="2 4" id="KW-0238">DNA-binding</keyword>
<dbReference type="GO" id="GO:0003700">
    <property type="term" value="F:DNA-binding transcription factor activity"/>
    <property type="evidence" value="ECO:0007669"/>
    <property type="project" value="TreeGrafter"/>
</dbReference>
<dbReference type="Gene3D" id="1.10.10.60">
    <property type="entry name" value="Homeodomain-like"/>
    <property type="match status" value="1"/>
</dbReference>
<gene>
    <name evidence="6" type="ORF">C5613_24760</name>
</gene>
<dbReference type="Pfam" id="PF17754">
    <property type="entry name" value="TetR_C_14"/>
    <property type="match status" value="1"/>
</dbReference>
<dbReference type="InterPro" id="IPR041347">
    <property type="entry name" value="MftR_C"/>
</dbReference>
<proteinExistence type="predicted"/>
<evidence type="ECO:0000256" key="4">
    <source>
        <dbReference type="PROSITE-ProRule" id="PRU00335"/>
    </source>
</evidence>
<evidence type="ECO:0000259" key="5">
    <source>
        <dbReference type="PROSITE" id="PS50977"/>
    </source>
</evidence>
<dbReference type="EMBL" id="PUIO01000033">
    <property type="protein sequence ID" value="PQP21953.1"/>
    <property type="molecule type" value="Genomic_DNA"/>
</dbReference>
<dbReference type="SUPFAM" id="SSF46689">
    <property type="entry name" value="Homeodomain-like"/>
    <property type="match status" value="1"/>
</dbReference>
<dbReference type="InterPro" id="IPR009057">
    <property type="entry name" value="Homeodomain-like_sf"/>
</dbReference>
<dbReference type="Gene3D" id="1.10.357.10">
    <property type="entry name" value="Tetracycline Repressor, domain 2"/>
    <property type="match status" value="1"/>
</dbReference>
<dbReference type="InterPro" id="IPR001647">
    <property type="entry name" value="HTH_TetR"/>
</dbReference>
<feature type="DNA-binding region" description="H-T-H motif" evidence="4">
    <location>
        <begin position="57"/>
        <end position="76"/>
    </location>
</feature>
<protein>
    <recommendedName>
        <fullName evidence="5">HTH tetR-type domain-containing protein</fullName>
    </recommendedName>
</protein>
<accession>A0A2S8J4Q8</accession>
<dbReference type="PANTHER" id="PTHR30055:SF238">
    <property type="entry name" value="MYCOFACTOCIN BIOSYNTHESIS TRANSCRIPTIONAL REGULATOR MFTR-RELATED"/>
    <property type="match status" value="1"/>
</dbReference>
<dbReference type="PROSITE" id="PS50977">
    <property type="entry name" value="HTH_TETR_2"/>
    <property type="match status" value="1"/>
</dbReference>
<dbReference type="PRINTS" id="PR00455">
    <property type="entry name" value="HTHTETR"/>
</dbReference>
<evidence type="ECO:0000256" key="2">
    <source>
        <dbReference type="ARBA" id="ARBA00023125"/>
    </source>
</evidence>
<evidence type="ECO:0000256" key="3">
    <source>
        <dbReference type="ARBA" id="ARBA00023163"/>
    </source>
</evidence>
<keyword evidence="3" id="KW-0804">Transcription</keyword>
<dbReference type="AlphaFoldDB" id="A0A2S8J4Q8"/>
<keyword evidence="1" id="KW-0805">Transcription regulation</keyword>
<comment type="caution">
    <text evidence="6">The sequence shown here is derived from an EMBL/GenBank/DDBJ whole genome shotgun (WGS) entry which is preliminary data.</text>
</comment>
<evidence type="ECO:0000313" key="6">
    <source>
        <dbReference type="EMBL" id="PQP21953.1"/>
    </source>
</evidence>
<sequence length="225" mass="25034">MPYDDAGPDRRLVAKLITGGAVAVRTTRREWQKAAVRAELRTVAIEVFLAQGYHEANIAEIAERAGVSERTFYRYFPTKESVALDWIDETAPAVHEMLRRQRPTVSPSDALCEAFIAATPPSMDGTLEKPVLSLIFSTPRLLSAYYDHARTWEKDVAQVLAERLGTDVASDPRPALWSAMGFAIAHTVARERATQGNTDFSIFPTLLRKRFAEAAQFFHDLSVPG</sequence>
<evidence type="ECO:0000313" key="7">
    <source>
        <dbReference type="Proteomes" id="UP000239290"/>
    </source>
</evidence>
<dbReference type="Proteomes" id="UP000239290">
    <property type="component" value="Unassembled WGS sequence"/>
</dbReference>
<reference evidence="7" key="1">
    <citation type="submission" date="2018-02" db="EMBL/GenBank/DDBJ databases">
        <title>Draft genome sequencing of Rhodococcus opacus KU647198.</title>
        <authorList>
            <person name="Zheng B.-X."/>
        </authorList>
    </citation>
    <scope>NUCLEOTIDE SEQUENCE [LARGE SCALE GENOMIC DNA]</scope>
    <source>
        <strain evidence="7">04-OD7</strain>
    </source>
</reference>
<name>A0A2S8J4Q8_RHOOP</name>
<dbReference type="InterPro" id="IPR050109">
    <property type="entry name" value="HTH-type_TetR-like_transc_reg"/>
</dbReference>
<dbReference type="GO" id="GO:0000976">
    <property type="term" value="F:transcription cis-regulatory region binding"/>
    <property type="evidence" value="ECO:0007669"/>
    <property type="project" value="TreeGrafter"/>
</dbReference>
<dbReference type="Pfam" id="PF00440">
    <property type="entry name" value="TetR_N"/>
    <property type="match status" value="1"/>
</dbReference>